<evidence type="ECO:0000313" key="1">
    <source>
        <dbReference type="EMBL" id="JAD56682.1"/>
    </source>
</evidence>
<sequence>MIAKKVWTVSANKCSLALMPSAD</sequence>
<dbReference type="EMBL" id="GBRH01241213">
    <property type="protein sequence ID" value="JAD56682.1"/>
    <property type="molecule type" value="Transcribed_RNA"/>
</dbReference>
<proteinExistence type="predicted"/>
<protein>
    <submittedName>
        <fullName evidence="1">Uncharacterized protein</fullName>
    </submittedName>
</protein>
<name>A0A0A9BBL6_ARUDO</name>
<reference evidence="1" key="2">
    <citation type="journal article" date="2015" name="Data Brief">
        <title>Shoot transcriptome of the giant reed, Arundo donax.</title>
        <authorList>
            <person name="Barrero R.A."/>
            <person name="Guerrero F.D."/>
            <person name="Moolhuijzen P."/>
            <person name="Goolsby J.A."/>
            <person name="Tidwell J."/>
            <person name="Bellgard S.E."/>
            <person name="Bellgard M.I."/>
        </authorList>
    </citation>
    <scope>NUCLEOTIDE SEQUENCE</scope>
    <source>
        <tissue evidence="1">Shoot tissue taken approximately 20 cm above the soil surface</tissue>
    </source>
</reference>
<accession>A0A0A9BBL6</accession>
<organism evidence="1">
    <name type="scientific">Arundo donax</name>
    <name type="common">Giant reed</name>
    <name type="synonym">Donax arundinaceus</name>
    <dbReference type="NCBI Taxonomy" id="35708"/>
    <lineage>
        <taxon>Eukaryota</taxon>
        <taxon>Viridiplantae</taxon>
        <taxon>Streptophyta</taxon>
        <taxon>Embryophyta</taxon>
        <taxon>Tracheophyta</taxon>
        <taxon>Spermatophyta</taxon>
        <taxon>Magnoliopsida</taxon>
        <taxon>Liliopsida</taxon>
        <taxon>Poales</taxon>
        <taxon>Poaceae</taxon>
        <taxon>PACMAD clade</taxon>
        <taxon>Arundinoideae</taxon>
        <taxon>Arundineae</taxon>
        <taxon>Arundo</taxon>
    </lineage>
</organism>
<dbReference type="AlphaFoldDB" id="A0A0A9BBL6"/>
<reference evidence="1" key="1">
    <citation type="submission" date="2014-09" db="EMBL/GenBank/DDBJ databases">
        <authorList>
            <person name="Magalhaes I.L.F."/>
            <person name="Oliveira U."/>
            <person name="Santos F.R."/>
            <person name="Vidigal T.H.D.A."/>
            <person name="Brescovit A.D."/>
            <person name="Santos A.J."/>
        </authorList>
    </citation>
    <scope>NUCLEOTIDE SEQUENCE</scope>
    <source>
        <tissue evidence="1">Shoot tissue taken approximately 20 cm above the soil surface</tissue>
    </source>
</reference>